<comment type="similarity">
    <text evidence="2">Belongs to the EfeM/EfeO family.</text>
</comment>
<evidence type="ECO:0000313" key="8">
    <source>
        <dbReference type="EMBL" id="RMN12310.1"/>
    </source>
</evidence>
<evidence type="ECO:0000259" key="6">
    <source>
        <dbReference type="Pfam" id="PF09375"/>
    </source>
</evidence>
<feature type="compositionally biased region" description="Basic and acidic residues" evidence="4">
    <location>
        <begin position="237"/>
        <end position="268"/>
    </location>
</feature>
<dbReference type="CDD" id="cd14656">
    <property type="entry name" value="Imelysin-like_EfeO"/>
    <property type="match status" value="1"/>
</dbReference>
<evidence type="ECO:0000256" key="5">
    <source>
        <dbReference type="SAM" id="Phobius"/>
    </source>
</evidence>
<dbReference type="PANTHER" id="PTHR39192:SF1">
    <property type="entry name" value="IRON UPTAKE SYSTEM COMPONENT EFEO"/>
    <property type="match status" value="1"/>
</dbReference>
<reference evidence="8 9" key="1">
    <citation type="submission" date="2018-08" db="EMBL/GenBank/DDBJ databases">
        <title>Recombination of ecologically and evolutionarily significant loci maintains genetic cohesion in the Pseudomonas syringae species complex.</title>
        <authorList>
            <person name="Dillon M."/>
            <person name="Thakur S."/>
            <person name="Almeida R.N.D."/>
            <person name="Weir B.S."/>
            <person name="Guttman D.S."/>
        </authorList>
    </citation>
    <scope>NUCLEOTIDE SEQUENCE [LARGE SCALE GENOMIC DNA]</scope>
    <source>
        <strain evidence="8 9">ICMP 12341</strain>
    </source>
</reference>
<sequence length="705" mass="76859">MLVEPRSLFSLDPVGYARSVFDHAARRHRSCAYCWHHRQLPETDRSRRVDACGVDRRVSSRSAIAVRRWRAGADERRISAKAAGVVRRHRRPDRGRHSQFDGVLDAQSGALDQARAARIAGRRPRRLEKPDLRADRHGVFCRGPRRAGNRIFSACCISAKRRLGRAAGCPARPVAGRRLWRGDLQRQHAPESGSVLPLDRAVHSGGGGGHPRQLRASTARGRRVEPSARRGLRHQRAAADGRAGRLATRRDVRLSGRADGQHAERLSDLPDRGAGAVFHAAHPESRQTASVKPIFRYKRIRALMSNRPSGLSEKARPPRALRLAVAGSVILMIAAGGLFYYASQVAAKKRAANAGTETVVNIHAHNCEPNALTVAAGKNAFRIVNRSERAVEWEILDGVLVIEERENIAPGLSQVINANLAPGDYAITCGLLSNPRGTLHVTPTAESDAKAKARPSMTAFVGPLSEYRVYLSLQGSALIKAVTALQEAIDSGDLSAAQTAYLPARAVYQRIAPAAQRLSELDNAINARADYYEKREQDPGFTGFHRIEYALFEQHSVEGLSPVAQRLQTDVTQLKKQLMAQSLTPDQLPAIATRTMRGLADVRSNGEEERYSHSDLNGFAANLDGTRKIVDLLRPLLTRSAGDLLQRIDVATADLDTTLNALSTADGYRPYDQVDAAQRQQIAAKAGALADALGDIDSALGLSDL</sequence>
<dbReference type="Pfam" id="PF09375">
    <property type="entry name" value="Peptidase_M75"/>
    <property type="match status" value="1"/>
</dbReference>
<dbReference type="Gene3D" id="1.20.1420.20">
    <property type="entry name" value="M75 peptidase, HXXE motif"/>
    <property type="match status" value="1"/>
</dbReference>
<accession>A0A3M3JN81</accession>
<evidence type="ECO:0000256" key="1">
    <source>
        <dbReference type="ARBA" id="ARBA00004418"/>
    </source>
</evidence>
<dbReference type="AlphaFoldDB" id="A0A3M3JN81"/>
<feature type="domain" description="Imelysin-like" evidence="6">
    <location>
        <begin position="465"/>
        <end position="692"/>
    </location>
</feature>
<dbReference type="GO" id="GO:0042597">
    <property type="term" value="C:periplasmic space"/>
    <property type="evidence" value="ECO:0007669"/>
    <property type="project" value="UniProtKB-SubCell"/>
</dbReference>
<feature type="region of interest" description="Disordered" evidence="4">
    <location>
        <begin position="186"/>
        <end position="268"/>
    </location>
</feature>
<dbReference type="NCBIfam" id="NF007697">
    <property type="entry name" value="PRK10378.1"/>
    <property type="match status" value="1"/>
</dbReference>
<dbReference type="InterPro" id="IPR018976">
    <property type="entry name" value="Imelysin-like"/>
</dbReference>
<evidence type="ECO:0000256" key="2">
    <source>
        <dbReference type="ARBA" id="ARBA00005989"/>
    </source>
</evidence>
<dbReference type="Pfam" id="PF13473">
    <property type="entry name" value="Cupredoxin_1"/>
    <property type="match status" value="1"/>
</dbReference>
<evidence type="ECO:0000256" key="3">
    <source>
        <dbReference type="ARBA" id="ARBA00022729"/>
    </source>
</evidence>
<dbReference type="InterPro" id="IPR053377">
    <property type="entry name" value="Iron_uptake_EfeM/EfeO"/>
</dbReference>
<keyword evidence="3" id="KW-0732">Signal</keyword>
<dbReference type="PANTHER" id="PTHR39192">
    <property type="entry name" value="IRON UPTAKE SYSTEM COMPONENT EFEO"/>
    <property type="match status" value="1"/>
</dbReference>
<gene>
    <name evidence="8" type="ORF">ALQ65_04770</name>
</gene>
<evidence type="ECO:0000259" key="7">
    <source>
        <dbReference type="Pfam" id="PF13473"/>
    </source>
</evidence>
<feature type="transmembrane region" description="Helical" evidence="5">
    <location>
        <begin position="320"/>
        <end position="342"/>
    </location>
</feature>
<evidence type="ECO:0008006" key="10">
    <source>
        <dbReference type="Google" id="ProtNLM"/>
    </source>
</evidence>
<protein>
    <recommendedName>
        <fullName evidence="10">Ferrous iron transport periplasmic protein EfeO</fullName>
    </recommendedName>
</protein>
<keyword evidence="5" id="KW-1133">Transmembrane helix</keyword>
<dbReference type="EMBL" id="RBOV01000148">
    <property type="protein sequence ID" value="RMN12310.1"/>
    <property type="molecule type" value="Genomic_DNA"/>
</dbReference>
<evidence type="ECO:0000256" key="4">
    <source>
        <dbReference type="SAM" id="MobiDB-lite"/>
    </source>
</evidence>
<keyword evidence="5" id="KW-0812">Transmembrane</keyword>
<dbReference type="InterPro" id="IPR028096">
    <property type="entry name" value="EfeO_Cupredoxin"/>
</dbReference>
<dbReference type="NCBIfam" id="NF041757">
    <property type="entry name" value="EfeO"/>
    <property type="match status" value="1"/>
</dbReference>
<organism evidence="8 9">
    <name type="scientific">Pseudomonas syringae pv. coriandricola</name>
    <dbReference type="NCBI Taxonomy" id="264453"/>
    <lineage>
        <taxon>Bacteria</taxon>
        <taxon>Pseudomonadati</taxon>
        <taxon>Pseudomonadota</taxon>
        <taxon>Gammaproteobacteria</taxon>
        <taxon>Pseudomonadales</taxon>
        <taxon>Pseudomonadaceae</taxon>
        <taxon>Pseudomonas</taxon>
    </lineage>
</organism>
<dbReference type="Proteomes" id="UP000271468">
    <property type="component" value="Unassembled WGS sequence"/>
</dbReference>
<dbReference type="InterPro" id="IPR034981">
    <property type="entry name" value="Imelysin-like_EfeO/Algp7"/>
</dbReference>
<comment type="subcellular location">
    <subcellularLocation>
        <location evidence="1">Periplasm</location>
    </subcellularLocation>
</comment>
<dbReference type="InterPro" id="IPR050894">
    <property type="entry name" value="EfeM/EfeO_iron_uptake"/>
</dbReference>
<evidence type="ECO:0000313" key="9">
    <source>
        <dbReference type="Proteomes" id="UP000271468"/>
    </source>
</evidence>
<keyword evidence="5" id="KW-0472">Membrane</keyword>
<feature type="domain" description="EfeO-type cupredoxin-like" evidence="7">
    <location>
        <begin position="340"/>
        <end position="440"/>
    </location>
</feature>
<comment type="caution">
    <text evidence="8">The sequence shown here is derived from an EMBL/GenBank/DDBJ whole genome shotgun (WGS) entry which is preliminary data.</text>
</comment>
<dbReference type="InterPro" id="IPR038352">
    <property type="entry name" value="Imelysin_sf"/>
</dbReference>
<name>A0A3M3JN81_9PSED</name>
<proteinExistence type="inferred from homology"/>